<dbReference type="AlphaFoldDB" id="A0A1I8AHX9"/>
<keyword evidence="1" id="KW-0472">Membrane</keyword>
<keyword evidence="2" id="KW-1185">Reference proteome</keyword>
<accession>A0A1I8AHX9</accession>
<evidence type="ECO:0000313" key="2">
    <source>
        <dbReference type="Proteomes" id="UP000095287"/>
    </source>
</evidence>
<evidence type="ECO:0000313" key="3">
    <source>
        <dbReference type="WBParaSite" id="L893_g613.t1"/>
    </source>
</evidence>
<organism evidence="2 3">
    <name type="scientific">Steinernema glaseri</name>
    <dbReference type="NCBI Taxonomy" id="37863"/>
    <lineage>
        <taxon>Eukaryota</taxon>
        <taxon>Metazoa</taxon>
        <taxon>Ecdysozoa</taxon>
        <taxon>Nematoda</taxon>
        <taxon>Chromadorea</taxon>
        <taxon>Rhabditida</taxon>
        <taxon>Tylenchina</taxon>
        <taxon>Panagrolaimomorpha</taxon>
        <taxon>Strongyloidoidea</taxon>
        <taxon>Steinernematidae</taxon>
        <taxon>Steinernema</taxon>
    </lineage>
</organism>
<reference evidence="3" key="1">
    <citation type="submission" date="2016-11" db="UniProtKB">
        <authorList>
            <consortium name="WormBaseParasite"/>
        </authorList>
    </citation>
    <scope>IDENTIFICATION</scope>
</reference>
<evidence type="ECO:0000256" key="1">
    <source>
        <dbReference type="SAM" id="Phobius"/>
    </source>
</evidence>
<protein>
    <submittedName>
        <fullName evidence="3">Col_cuticle_N domain-containing protein</fullName>
    </submittedName>
</protein>
<feature type="transmembrane region" description="Helical" evidence="1">
    <location>
        <begin position="123"/>
        <end position="143"/>
    </location>
</feature>
<sequence>MAISNNTICSFVNRVYIRLHLKMPKELQEEPVFMFSIYARAAMKRNDANDHRTTSLCSKRHSGDITSSYYTARTTRRAEQGGHNLFITCPPNELFSISPLNRFAWPCVVSTSSILSSCFSTHLMFLSATVPLLLFVIASSYALSLTQIFERVIEAEDGRSARIERKDMERTLDPSLPSPTHHHHHHHQAEVIGSFRGVPIYNRQDGFVDDNGVPVPVLPYARENENSDS</sequence>
<proteinExistence type="predicted"/>
<keyword evidence="1" id="KW-0812">Transmembrane</keyword>
<keyword evidence="1" id="KW-1133">Transmembrane helix</keyword>
<name>A0A1I8AHX9_9BILA</name>
<dbReference type="WBParaSite" id="L893_g613.t1">
    <property type="protein sequence ID" value="L893_g613.t1"/>
    <property type="gene ID" value="L893_g613"/>
</dbReference>
<dbReference type="Proteomes" id="UP000095287">
    <property type="component" value="Unplaced"/>
</dbReference>